<proteinExistence type="predicted"/>
<dbReference type="InterPro" id="IPR004358">
    <property type="entry name" value="Sig_transdc_His_kin-like_C"/>
</dbReference>
<dbReference type="Pfam" id="PF02518">
    <property type="entry name" value="HATPase_c"/>
    <property type="match status" value="1"/>
</dbReference>
<protein>
    <recommendedName>
        <fullName evidence="2">histidine kinase</fullName>
        <ecNumber evidence="2">2.7.13.3</ecNumber>
    </recommendedName>
</protein>
<dbReference type="EC" id="2.7.13.3" evidence="2"/>
<dbReference type="SMART" id="SM00387">
    <property type="entry name" value="HATPase_c"/>
    <property type="match status" value="1"/>
</dbReference>
<dbReference type="Gene3D" id="3.30.565.10">
    <property type="entry name" value="Histidine kinase-like ATPase, C-terminal domain"/>
    <property type="match status" value="1"/>
</dbReference>
<dbReference type="Proteomes" id="UP000034837">
    <property type="component" value="Unassembled WGS sequence"/>
</dbReference>
<comment type="catalytic activity">
    <reaction evidence="1">
        <text>ATP + protein L-histidine = ADP + protein N-phospho-L-histidine.</text>
        <dbReference type="EC" id="2.7.13.3"/>
    </reaction>
</comment>
<dbReference type="EMBL" id="LCDO01000002">
    <property type="protein sequence ID" value="KKS57267.1"/>
    <property type="molecule type" value="Genomic_DNA"/>
</dbReference>
<accession>A0A0G1A886</accession>
<reference evidence="4 5" key="1">
    <citation type="journal article" date="2015" name="Nature">
        <title>rRNA introns, odd ribosomes, and small enigmatic genomes across a large radiation of phyla.</title>
        <authorList>
            <person name="Brown C.T."/>
            <person name="Hug L.A."/>
            <person name="Thomas B.C."/>
            <person name="Sharon I."/>
            <person name="Castelle C.J."/>
            <person name="Singh A."/>
            <person name="Wilkins M.J."/>
            <person name="Williams K.H."/>
            <person name="Banfield J.F."/>
        </authorList>
    </citation>
    <scope>NUCLEOTIDE SEQUENCE [LARGE SCALE GENOMIC DNA]</scope>
</reference>
<organism evidence="4 5">
    <name type="scientific">Candidatus Magasanikbacteria bacterium GW2011_GWA2_42_32</name>
    <dbReference type="NCBI Taxonomy" id="1619039"/>
    <lineage>
        <taxon>Bacteria</taxon>
        <taxon>Candidatus Magasanikiibacteriota</taxon>
    </lineage>
</organism>
<keyword evidence="4" id="KW-0418">Kinase</keyword>
<dbReference type="SUPFAM" id="SSF55874">
    <property type="entry name" value="ATPase domain of HSP90 chaperone/DNA topoisomerase II/histidine kinase"/>
    <property type="match status" value="1"/>
</dbReference>
<dbReference type="PROSITE" id="PS50109">
    <property type="entry name" value="HIS_KIN"/>
    <property type="match status" value="1"/>
</dbReference>
<keyword evidence="4" id="KW-0808">Transferase</keyword>
<dbReference type="AlphaFoldDB" id="A0A0G1A886"/>
<dbReference type="InterPro" id="IPR005467">
    <property type="entry name" value="His_kinase_dom"/>
</dbReference>
<sequence length="340" mass="39029">MLEKNNGEIILKNKSDIFLKEAKEIHLMPFKELDLYDKAFVEVESLIHRLTVGRNQENEIVFSSIKSALDNLLKTRDLSRHLSKKMKGYFTHDAKNFRRAVIDMSKQIILEDICEDYLKGKEFTEQDLEYLLERWVSVKKNWEAYRLIMEDLFLRGENPAEVMVRNIDQEKDIGRLVKTLEWLLGGFDGGFHKSGPEYLNNKPEVIYNNITAEEATNLKIKAPHGLIFNILQNCLSNALRSDIKNMQDSRVQLIIERDGQNLVFKFSDNGIGIPKEIQGRIFDEKFSTKEEALRGIEEGGKGLAYADKRLLKVGGNIEVMSPDTDGGWNTTFKITVPIVG</sequence>
<evidence type="ECO:0000256" key="1">
    <source>
        <dbReference type="ARBA" id="ARBA00000085"/>
    </source>
</evidence>
<evidence type="ECO:0000256" key="2">
    <source>
        <dbReference type="ARBA" id="ARBA00012438"/>
    </source>
</evidence>
<gene>
    <name evidence="4" type="ORF">UV20_C0002G0056</name>
</gene>
<evidence type="ECO:0000259" key="3">
    <source>
        <dbReference type="PROSITE" id="PS50109"/>
    </source>
</evidence>
<name>A0A0G1A886_9BACT</name>
<comment type="caution">
    <text evidence="4">The sequence shown here is derived from an EMBL/GenBank/DDBJ whole genome shotgun (WGS) entry which is preliminary data.</text>
</comment>
<dbReference type="CDD" id="cd00075">
    <property type="entry name" value="HATPase"/>
    <property type="match status" value="1"/>
</dbReference>
<dbReference type="InterPro" id="IPR003594">
    <property type="entry name" value="HATPase_dom"/>
</dbReference>
<dbReference type="InterPro" id="IPR036890">
    <property type="entry name" value="HATPase_C_sf"/>
</dbReference>
<dbReference type="PRINTS" id="PR00344">
    <property type="entry name" value="BCTRLSENSOR"/>
</dbReference>
<dbReference type="GO" id="GO:0004673">
    <property type="term" value="F:protein histidine kinase activity"/>
    <property type="evidence" value="ECO:0007669"/>
    <property type="project" value="UniProtKB-EC"/>
</dbReference>
<evidence type="ECO:0000313" key="5">
    <source>
        <dbReference type="Proteomes" id="UP000034837"/>
    </source>
</evidence>
<evidence type="ECO:0000313" key="4">
    <source>
        <dbReference type="EMBL" id="KKS57267.1"/>
    </source>
</evidence>
<feature type="domain" description="Histidine kinase" evidence="3">
    <location>
        <begin position="227"/>
        <end position="340"/>
    </location>
</feature>